<dbReference type="CDD" id="cd06558">
    <property type="entry name" value="crotonase-like"/>
    <property type="match status" value="1"/>
</dbReference>
<reference evidence="4" key="1">
    <citation type="journal article" date="2019" name="Int. J. Syst. Evol. Microbiol.">
        <title>The Global Catalogue of Microorganisms (GCM) 10K type strain sequencing project: providing services to taxonomists for standard genome sequencing and annotation.</title>
        <authorList>
            <consortium name="The Broad Institute Genomics Platform"/>
            <consortium name="The Broad Institute Genome Sequencing Center for Infectious Disease"/>
            <person name="Wu L."/>
            <person name="Ma J."/>
        </authorList>
    </citation>
    <scope>NUCLEOTIDE SEQUENCE [LARGE SCALE GENOMIC DNA]</scope>
    <source>
        <strain evidence="4">CCUG 56042</strain>
    </source>
</reference>
<dbReference type="InterPro" id="IPR018376">
    <property type="entry name" value="Enoyl-CoA_hyd/isom_CS"/>
</dbReference>
<sequence length="254" mass="27687">MSENLVKKTTKDTVLVLEMNDPAARNALSRDMLSGLSAAIGNVGADILSIVITGGIDCFSAGGDFRELKGTSEDLDYDDAVSGVVALILASDRVIVAAIEGPCMGAAADIALACDYRVAGAGSFMQIPAVRLGLLYSPAAIERIRRLYPRDTVRRLLLAGERFDAHEARRAGLYSRVVPTGESVSVAVRDLRKLDWRQADAVRATKQLLSDLEAGQADTDHWQKRRIELLDSEQRHIAIKQAHERFVDKHGPHR</sequence>
<organism evidence="3 4">
    <name type="scientific">Paraburkholderia denitrificans</name>
    <dbReference type="NCBI Taxonomy" id="694025"/>
    <lineage>
        <taxon>Bacteria</taxon>
        <taxon>Pseudomonadati</taxon>
        <taxon>Pseudomonadota</taxon>
        <taxon>Betaproteobacteria</taxon>
        <taxon>Burkholderiales</taxon>
        <taxon>Burkholderiaceae</taxon>
        <taxon>Paraburkholderia</taxon>
    </lineage>
</organism>
<evidence type="ECO:0000256" key="1">
    <source>
        <dbReference type="ARBA" id="ARBA00005254"/>
    </source>
</evidence>
<gene>
    <name evidence="3" type="ORF">ACFPTO_01290</name>
</gene>
<evidence type="ECO:0000313" key="4">
    <source>
        <dbReference type="Proteomes" id="UP001596103"/>
    </source>
</evidence>
<keyword evidence="4" id="KW-1185">Reference proteome</keyword>
<dbReference type="Gene3D" id="3.90.226.10">
    <property type="entry name" value="2-enoyl-CoA Hydratase, Chain A, domain 1"/>
    <property type="match status" value="1"/>
</dbReference>
<proteinExistence type="inferred from homology"/>
<dbReference type="PANTHER" id="PTHR11941">
    <property type="entry name" value="ENOYL-COA HYDRATASE-RELATED"/>
    <property type="match status" value="1"/>
</dbReference>
<dbReference type="RefSeq" id="WP_377708873.1">
    <property type="nucleotide sequence ID" value="NZ_JBHSMP010000004.1"/>
</dbReference>
<dbReference type="Proteomes" id="UP001596103">
    <property type="component" value="Unassembled WGS sequence"/>
</dbReference>
<dbReference type="PROSITE" id="PS00166">
    <property type="entry name" value="ENOYL_COA_HYDRATASE"/>
    <property type="match status" value="1"/>
</dbReference>
<dbReference type="InterPro" id="IPR001753">
    <property type="entry name" value="Enoyl-CoA_hydra/iso"/>
</dbReference>
<dbReference type="PANTHER" id="PTHR11941:SF54">
    <property type="entry name" value="ENOYL-COA HYDRATASE, MITOCHONDRIAL"/>
    <property type="match status" value="1"/>
</dbReference>
<protein>
    <submittedName>
        <fullName evidence="3">Enoyl-CoA hydratase/isomerase family protein</fullName>
    </submittedName>
</protein>
<dbReference type="EMBL" id="JBHSMP010000004">
    <property type="protein sequence ID" value="MFC5427453.1"/>
    <property type="molecule type" value="Genomic_DNA"/>
</dbReference>
<name>A0ABW0J352_9BURK</name>
<dbReference type="InterPro" id="IPR029045">
    <property type="entry name" value="ClpP/crotonase-like_dom_sf"/>
</dbReference>
<evidence type="ECO:0000313" key="3">
    <source>
        <dbReference type="EMBL" id="MFC5427453.1"/>
    </source>
</evidence>
<evidence type="ECO:0000256" key="2">
    <source>
        <dbReference type="RuleBase" id="RU003707"/>
    </source>
</evidence>
<dbReference type="SUPFAM" id="SSF52096">
    <property type="entry name" value="ClpP/crotonase"/>
    <property type="match status" value="1"/>
</dbReference>
<comment type="similarity">
    <text evidence="1 2">Belongs to the enoyl-CoA hydratase/isomerase family.</text>
</comment>
<comment type="caution">
    <text evidence="3">The sequence shown here is derived from an EMBL/GenBank/DDBJ whole genome shotgun (WGS) entry which is preliminary data.</text>
</comment>
<dbReference type="Pfam" id="PF00378">
    <property type="entry name" value="ECH_1"/>
    <property type="match status" value="1"/>
</dbReference>
<accession>A0ABW0J352</accession>